<evidence type="ECO:0000313" key="3">
    <source>
        <dbReference type="Proteomes" id="UP000027222"/>
    </source>
</evidence>
<sequence>MGRKETRLPTVQSRSRGVNDAGKNAGHRSATSQQQDAATPEDPTSGPARTTPRERTRPQERTTRTDNEGKGTTARGKGERTKTDGGENAPPNHEGGAGLTPLPPPDATRSRSLNTTPLPHPRRVAINANDSNARDGNADDGNMGYGKRRGQTTPPTTSKRARAIGVAASTVGVAAAPALLPSVAR</sequence>
<protein>
    <submittedName>
        <fullName evidence="2">Uncharacterized protein</fullName>
    </submittedName>
</protein>
<accession>A0A067SF32</accession>
<gene>
    <name evidence="2" type="ORF">GALMADRAFT_145527</name>
</gene>
<feature type="compositionally biased region" description="Basic and acidic residues" evidence="1">
    <location>
        <begin position="51"/>
        <end position="69"/>
    </location>
</feature>
<evidence type="ECO:0000256" key="1">
    <source>
        <dbReference type="SAM" id="MobiDB-lite"/>
    </source>
</evidence>
<proteinExistence type="predicted"/>
<keyword evidence="3" id="KW-1185">Reference proteome</keyword>
<reference evidence="3" key="1">
    <citation type="journal article" date="2014" name="Proc. Natl. Acad. Sci. U.S.A.">
        <title>Extensive sampling of basidiomycete genomes demonstrates inadequacy of the white-rot/brown-rot paradigm for wood decay fungi.</title>
        <authorList>
            <person name="Riley R."/>
            <person name="Salamov A.A."/>
            <person name="Brown D.W."/>
            <person name="Nagy L.G."/>
            <person name="Floudas D."/>
            <person name="Held B.W."/>
            <person name="Levasseur A."/>
            <person name="Lombard V."/>
            <person name="Morin E."/>
            <person name="Otillar R."/>
            <person name="Lindquist E.A."/>
            <person name="Sun H."/>
            <person name="LaButti K.M."/>
            <person name="Schmutz J."/>
            <person name="Jabbour D."/>
            <person name="Luo H."/>
            <person name="Baker S.E."/>
            <person name="Pisabarro A.G."/>
            <person name="Walton J.D."/>
            <person name="Blanchette R.A."/>
            <person name="Henrissat B."/>
            <person name="Martin F."/>
            <person name="Cullen D."/>
            <person name="Hibbett D.S."/>
            <person name="Grigoriev I.V."/>
        </authorList>
    </citation>
    <scope>NUCLEOTIDE SEQUENCE [LARGE SCALE GENOMIC DNA]</scope>
    <source>
        <strain evidence="3">CBS 339.88</strain>
    </source>
</reference>
<dbReference type="Proteomes" id="UP000027222">
    <property type="component" value="Unassembled WGS sequence"/>
</dbReference>
<dbReference type="EMBL" id="KL142402">
    <property type="protein sequence ID" value="KDR69491.1"/>
    <property type="molecule type" value="Genomic_DNA"/>
</dbReference>
<dbReference type="HOGENOM" id="CLU_1461416_0_0_1"/>
<evidence type="ECO:0000313" key="2">
    <source>
        <dbReference type="EMBL" id="KDR69491.1"/>
    </source>
</evidence>
<dbReference type="AlphaFoldDB" id="A0A067SF32"/>
<feature type="region of interest" description="Disordered" evidence="1">
    <location>
        <begin position="1"/>
        <end position="160"/>
    </location>
</feature>
<organism evidence="2 3">
    <name type="scientific">Galerina marginata (strain CBS 339.88)</name>
    <dbReference type="NCBI Taxonomy" id="685588"/>
    <lineage>
        <taxon>Eukaryota</taxon>
        <taxon>Fungi</taxon>
        <taxon>Dikarya</taxon>
        <taxon>Basidiomycota</taxon>
        <taxon>Agaricomycotina</taxon>
        <taxon>Agaricomycetes</taxon>
        <taxon>Agaricomycetidae</taxon>
        <taxon>Agaricales</taxon>
        <taxon>Agaricineae</taxon>
        <taxon>Strophariaceae</taxon>
        <taxon>Galerina</taxon>
    </lineage>
</organism>
<name>A0A067SF32_GALM3</name>
<feature type="compositionally biased region" description="Basic and acidic residues" evidence="1">
    <location>
        <begin position="76"/>
        <end position="85"/>
    </location>
</feature>